<evidence type="ECO:0000256" key="1">
    <source>
        <dbReference type="SAM" id="MobiDB-lite"/>
    </source>
</evidence>
<feature type="compositionally biased region" description="Basic and acidic residues" evidence="1">
    <location>
        <begin position="69"/>
        <end position="79"/>
    </location>
</feature>
<accession>A0A9J5ZC54</accession>
<comment type="caution">
    <text evidence="2">The sequence shown here is derived from an EMBL/GenBank/DDBJ whole genome shotgun (WGS) entry which is preliminary data.</text>
</comment>
<name>A0A9J5ZC54_SOLCO</name>
<protein>
    <submittedName>
        <fullName evidence="2">Uncharacterized protein</fullName>
    </submittedName>
</protein>
<reference evidence="2 3" key="1">
    <citation type="submission" date="2020-09" db="EMBL/GenBank/DDBJ databases">
        <title>De no assembly of potato wild relative species, Solanum commersonii.</title>
        <authorList>
            <person name="Cho K."/>
        </authorList>
    </citation>
    <scope>NUCLEOTIDE SEQUENCE [LARGE SCALE GENOMIC DNA]</scope>
    <source>
        <strain evidence="2">LZ3.2</strain>
        <tissue evidence="2">Leaf</tissue>
    </source>
</reference>
<dbReference type="AlphaFoldDB" id="A0A9J5ZC54"/>
<feature type="region of interest" description="Disordered" evidence="1">
    <location>
        <begin position="69"/>
        <end position="145"/>
    </location>
</feature>
<proteinExistence type="predicted"/>
<organism evidence="2 3">
    <name type="scientific">Solanum commersonii</name>
    <name type="common">Commerson's wild potato</name>
    <name type="synonym">Commerson's nightshade</name>
    <dbReference type="NCBI Taxonomy" id="4109"/>
    <lineage>
        <taxon>Eukaryota</taxon>
        <taxon>Viridiplantae</taxon>
        <taxon>Streptophyta</taxon>
        <taxon>Embryophyta</taxon>
        <taxon>Tracheophyta</taxon>
        <taxon>Spermatophyta</taxon>
        <taxon>Magnoliopsida</taxon>
        <taxon>eudicotyledons</taxon>
        <taxon>Gunneridae</taxon>
        <taxon>Pentapetalae</taxon>
        <taxon>asterids</taxon>
        <taxon>lamiids</taxon>
        <taxon>Solanales</taxon>
        <taxon>Solanaceae</taxon>
        <taxon>Solanoideae</taxon>
        <taxon>Solaneae</taxon>
        <taxon>Solanum</taxon>
    </lineage>
</organism>
<dbReference type="EMBL" id="JACXVP010000004">
    <property type="protein sequence ID" value="KAG5609989.1"/>
    <property type="molecule type" value="Genomic_DNA"/>
</dbReference>
<keyword evidence="3" id="KW-1185">Reference proteome</keyword>
<dbReference type="Proteomes" id="UP000824120">
    <property type="component" value="Chromosome 4"/>
</dbReference>
<sequence length="145" mass="16131">MDECIDEEQGHYILKLFSPRRQNDILHLRAKKCKMRHILLGSFIFILPPLARSRKIDAKLGVSEKFEYPKFGAKEHRDPGEDEASSPTSKPPAARPAAPSTSSARRELRRPAAISARISAPTSVQQPPTTTSPVSELGKQARFLT</sequence>
<evidence type="ECO:0000313" key="3">
    <source>
        <dbReference type="Proteomes" id="UP000824120"/>
    </source>
</evidence>
<feature type="compositionally biased region" description="Low complexity" evidence="1">
    <location>
        <begin position="111"/>
        <end position="135"/>
    </location>
</feature>
<evidence type="ECO:0000313" key="2">
    <source>
        <dbReference type="EMBL" id="KAG5609989.1"/>
    </source>
</evidence>
<gene>
    <name evidence="2" type="ORF">H5410_021270</name>
</gene>